<organism evidence="1 2">
    <name type="scientific">Methylomonas rapida</name>
    <dbReference type="NCBI Taxonomy" id="2963939"/>
    <lineage>
        <taxon>Bacteria</taxon>
        <taxon>Pseudomonadati</taxon>
        <taxon>Pseudomonadota</taxon>
        <taxon>Gammaproteobacteria</taxon>
        <taxon>Methylococcales</taxon>
        <taxon>Methylococcaceae</taxon>
        <taxon>Methylomonas</taxon>
    </lineage>
</organism>
<evidence type="ECO:0000313" key="1">
    <source>
        <dbReference type="EMBL" id="WAR45211.1"/>
    </source>
</evidence>
<dbReference type="InterPro" id="IPR007922">
    <property type="entry name" value="DciA-like"/>
</dbReference>
<gene>
    <name evidence="1" type="ORF">NM686_001490</name>
</gene>
<dbReference type="RefSeq" id="WP_255190180.1">
    <property type="nucleotide sequence ID" value="NZ_CP113517.1"/>
</dbReference>
<keyword evidence="2" id="KW-1185">Reference proteome</keyword>
<dbReference type="Proteomes" id="UP001162780">
    <property type="component" value="Chromosome"/>
</dbReference>
<dbReference type="EMBL" id="CP113517">
    <property type="protein sequence ID" value="WAR45211.1"/>
    <property type="molecule type" value="Genomic_DNA"/>
</dbReference>
<sequence length="151" mass="16791">MDHSKKTVFRPALNFEGGALAKCLEQIAEQNRVLRIVRAALPASIAEHAEHCVISASRLVVYTDSSAWASQIRFFQQAILNKLQESGQQKIVKVQVKLYSPLPEFKASPAARLPSAETVQALLRQVDENSEDVLNRALAKLARTLSKRLEN</sequence>
<reference evidence="1" key="1">
    <citation type="submission" date="2022-11" db="EMBL/GenBank/DDBJ databases">
        <title>Methylomonas rapida sp. nov., Carotenoid-Producing Obligate Methanotrophs with High Growth Characteristics and Biotechnological Potential.</title>
        <authorList>
            <person name="Tikhonova E.N."/>
            <person name="Suleimanov R.Z."/>
            <person name="Miroshnikov K."/>
            <person name="Oshkin I.Y."/>
            <person name="Belova S.E."/>
            <person name="Danilova O.V."/>
            <person name="Ashikhmin A."/>
            <person name="Konopkin A."/>
            <person name="But S.Y."/>
            <person name="Khmelenina V.N."/>
            <person name="Kuznetsov N."/>
            <person name="Pimenov N.V."/>
            <person name="Dedysh S.N."/>
        </authorList>
    </citation>
    <scope>NUCLEOTIDE SEQUENCE</scope>
    <source>
        <strain evidence="1">MP1</strain>
    </source>
</reference>
<evidence type="ECO:0000313" key="2">
    <source>
        <dbReference type="Proteomes" id="UP001162780"/>
    </source>
</evidence>
<dbReference type="Pfam" id="PF05258">
    <property type="entry name" value="DciA"/>
    <property type="match status" value="1"/>
</dbReference>
<protein>
    <submittedName>
        <fullName evidence="1">DciA family protein</fullName>
    </submittedName>
</protein>
<proteinExistence type="predicted"/>
<name>A0ABY7GL22_9GAMM</name>
<accession>A0ABY7GL22</accession>